<sequence>MFSITLLTLKDIGLCDRIR</sequence>
<dbReference type="EMBL" id="LATX01001237">
    <property type="protein sequence ID" value="KTB43166.1"/>
    <property type="molecule type" value="Genomic_DNA"/>
</dbReference>
<protein>
    <submittedName>
        <fullName evidence="1">Uncharacterized protein</fullName>
    </submittedName>
</protein>
<gene>
    <name evidence="1" type="ORF">WG66_4257</name>
</gene>
<dbReference type="Proteomes" id="UP000054988">
    <property type="component" value="Unassembled WGS sequence"/>
</dbReference>
<organism evidence="1 2">
    <name type="scientific">Moniliophthora roreri</name>
    <name type="common">Frosty pod rot fungus</name>
    <name type="synonym">Monilia roreri</name>
    <dbReference type="NCBI Taxonomy" id="221103"/>
    <lineage>
        <taxon>Eukaryota</taxon>
        <taxon>Fungi</taxon>
        <taxon>Dikarya</taxon>
        <taxon>Basidiomycota</taxon>
        <taxon>Agaricomycotina</taxon>
        <taxon>Agaricomycetes</taxon>
        <taxon>Agaricomycetidae</taxon>
        <taxon>Agaricales</taxon>
        <taxon>Marasmiineae</taxon>
        <taxon>Marasmiaceae</taxon>
        <taxon>Moniliophthora</taxon>
    </lineage>
</organism>
<name>A0A0W0G3K5_MONRR</name>
<comment type="caution">
    <text evidence="1">The sequence shown here is derived from an EMBL/GenBank/DDBJ whole genome shotgun (WGS) entry which is preliminary data.</text>
</comment>
<dbReference type="AlphaFoldDB" id="A0A0W0G3K5"/>
<proteinExistence type="predicted"/>
<evidence type="ECO:0000313" key="2">
    <source>
        <dbReference type="Proteomes" id="UP000054988"/>
    </source>
</evidence>
<reference evidence="1 2" key="1">
    <citation type="submission" date="2015-12" db="EMBL/GenBank/DDBJ databases">
        <title>Draft genome sequence of Moniliophthora roreri, the causal agent of frosty pod rot of cacao.</title>
        <authorList>
            <person name="Aime M.C."/>
            <person name="Diaz-Valderrama J.R."/>
            <person name="Kijpornyongpan T."/>
            <person name="Phillips-Mora W."/>
        </authorList>
    </citation>
    <scope>NUCLEOTIDE SEQUENCE [LARGE SCALE GENOMIC DNA]</scope>
    <source>
        <strain evidence="1 2">MCA 2952</strain>
    </source>
</reference>
<accession>A0A0W0G3K5</accession>
<evidence type="ECO:0000313" key="1">
    <source>
        <dbReference type="EMBL" id="KTB43166.1"/>
    </source>
</evidence>